<keyword evidence="3" id="KW-1185">Reference proteome</keyword>
<dbReference type="PANTHER" id="PTHR13696">
    <property type="entry name" value="P-LOOP CONTAINING NUCLEOSIDE TRIPHOSPHATE HYDROLASE"/>
    <property type="match status" value="1"/>
</dbReference>
<dbReference type="PIRSF" id="PIRSF009320">
    <property type="entry name" value="Nuc_binding_HP_1000"/>
    <property type="match status" value="1"/>
</dbReference>
<organism evidence="2 3">
    <name type="scientific">Chitinivorax tropicus</name>
    <dbReference type="NCBI Taxonomy" id="714531"/>
    <lineage>
        <taxon>Bacteria</taxon>
        <taxon>Pseudomonadati</taxon>
        <taxon>Pseudomonadota</taxon>
        <taxon>Betaproteobacteria</taxon>
        <taxon>Chitinivorax</taxon>
    </lineage>
</organism>
<accession>A0A840MR56</accession>
<comment type="caution">
    <text evidence="2">The sequence shown here is derived from an EMBL/GenBank/DDBJ whole genome shotgun (WGS) entry which is preliminary data.</text>
</comment>
<dbReference type="PANTHER" id="PTHR13696:SF52">
    <property type="entry name" value="PARA FAMILY PROTEIN CT_582"/>
    <property type="match status" value="1"/>
</dbReference>
<dbReference type="EMBL" id="JACHHY010000004">
    <property type="protein sequence ID" value="MBB5017701.1"/>
    <property type="molecule type" value="Genomic_DNA"/>
</dbReference>
<evidence type="ECO:0000313" key="3">
    <source>
        <dbReference type="Proteomes" id="UP000575898"/>
    </source>
</evidence>
<reference evidence="2 3" key="1">
    <citation type="submission" date="2020-08" db="EMBL/GenBank/DDBJ databases">
        <title>Genomic Encyclopedia of Type Strains, Phase IV (KMG-IV): sequencing the most valuable type-strain genomes for metagenomic binning, comparative biology and taxonomic classification.</title>
        <authorList>
            <person name="Goeker M."/>
        </authorList>
    </citation>
    <scope>NUCLEOTIDE SEQUENCE [LARGE SCALE GENOMIC DNA]</scope>
    <source>
        <strain evidence="2 3">DSM 27165</strain>
    </source>
</reference>
<proteinExistence type="predicted"/>
<evidence type="ECO:0000259" key="1">
    <source>
        <dbReference type="Pfam" id="PF13614"/>
    </source>
</evidence>
<dbReference type="SUPFAM" id="SSF52540">
    <property type="entry name" value="P-loop containing nucleoside triphosphate hydrolases"/>
    <property type="match status" value="1"/>
</dbReference>
<dbReference type="InterPro" id="IPR050678">
    <property type="entry name" value="DNA_Partitioning_ATPase"/>
</dbReference>
<dbReference type="Gene3D" id="3.40.50.300">
    <property type="entry name" value="P-loop containing nucleotide triphosphate hydrolases"/>
    <property type="match status" value="1"/>
</dbReference>
<feature type="domain" description="AAA" evidence="1">
    <location>
        <begin position="1"/>
        <end position="171"/>
    </location>
</feature>
<sequence length="259" mass="28377">MTILAVFNQKGGVGKTTTALNLAAAMAHNGMEPLLIDLDPQAHLTASCDVTVNSDESIYAFYKDNRPLTELVRPLPNGVNLIPSHVELAKVDTLYRKTGGVIMRLRHALYDEMLASSGVPIIIDCCPFLGILSINAIAAADGMLIPIAAEYLAMKGATQLQNTLEAMSRLADKRIARRFVVTRFVPNRRLSSHIIGDMQERYGEELCKTRIHENSAITESAGYNQDIFSFAPKSKGAKDYGFLLDELVESGFIQLPPKP</sequence>
<dbReference type="InterPro" id="IPR025669">
    <property type="entry name" value="AAA_dom"/>
</dbReference>
<dbReference type="AlphaFoldDB" id="A0A840MR56"/>
<gene>
    <name evidence="2" type="ORF">HNQ59_000970</name>
</gene>
<dbReference type="RefSeq" id="WP_184035892.1">
    <property type="nucleotide sequence ID" value="NZ_JACHHY010000004.1"/>
</dbReference>
<protein>
    <submittedName>
        <fullName evidence="2">Chromosome partitioning protein</fullName>
    </submittedName>
</protein>
<dbReference type="Proteomes" id="UP000575898">
    <property type="component" value="Unassembled WGS sequence"/>
</dbReference>
<evidence type="ECO:0000313" key="2">
    <source>
        <dbReference type="EMBL" id="MBB5017701.1"/>
    </source>
</evidence>
<dbReference type="Pfam" id="PF13614">
    <property type="entry name" value="AAA_31"/>
    <property type="match status" value="1"/>
</dbReference>
<dbReference type="InterPro" id="IPR027417">
    <property type="entry name" value="P-loop_NTPase"/>
</dbReference>
<dbReference type="CDD" id="cd02042">
    <property type="entry name" value="ParAB_family"/>
    <property type="match status" value="1"/>
</dbReference>
<name>A0A840MR56_9PROT</name>